<dbReference type="CDD" id="cd00038">
    <property type="entry name" value="CAP_ED"/>
    <property type="match status" value="1"/>
</dbReference>
<evidence type="ECO:0000256" key="2">
    <source>
        <dbReference type="ARBA" id="ARBA00023125"/>
    </source>
</evidence>
<dbReference type="Pfam" id="PF00027">
    <property type="entry name" value="cNMP_binding"/>
    <property type="match status" value="1"/>
</dbReference>
<protein>
    <recommendedName>
        <fullName evidence="4">Cyclic nucleotide-binding domain-containing protein</fullName>
    </recommendedName>
</protein>
<organism evidence="5 6">
    <name type="scientific">Alteripontixanthobacter maritimus</name>
    <dbReference type="NCBI Taxonomy" id="2161824"/>
    <lineage>
        <taxon>Bacteria</taxon>
        <taxon>Pseudomonadati</taxon>
        <taxon>Pseudomonadota</taxon>
        <taxon>Alphaproteobacteria</taxon>
        <taxon>Sphingomonadales</taxon>
        <taxon>Erythrobacteraceae</taxon>
        <taxon>Alteripontixanthobacter</taxon>
    </lineage>
</organism>
<dbReference type="OrthoDB" id="7630420at2"/>
<dbReference type="AlphaFoldDB" id="A0A369Q619"/>
<dbReference type="InterPro" id="IPR000595">
    <property type="entry name" value="cNMP-bd_dom"/>
</dbReference>
<evidence type="ECO:0000256" key="3">
    <source>
        <dbReference type="ARBA" id="ARBA00023163"/>
    </source>
</evidence>
<dbReference type="InterPro" id="IPR036390">
    <property type="entry name" value="WH_DNA-bd_sf"/>
</dbReference>
<keyword evidence="2" id="KW-0238">DNA-binding</keyword>
<dbReference type="InterPro" id="IPR018490">
    <property type="entry name" value="cNMP-bd_dom_sf"/>
</dbReference>
<evidence type="ECO:0000313" key="5">
    <source>
        <dbReference type="EMBL" id="RDC58955.1"/>
    </source>
</evidence>
<dbReference type="SMART" id="SM00100">
    <property type="entry name" value="cNMP"/>
    <property type="match status" value="1"/>
</dbReference>
<dbReference type="Pfam" id="PF13545">
    <property type="entry name" value="HTH_Crp_2"/>
    <property type="match status" value="1"/>
</dbReference>
<name>A0A369Q619_9SPHN</name>
<gene>
    <name evidence="5" type="ORF">HME9302_00131</name>
</gene>
<dbReference type="RefSeq" id="WP_115365394.1">
    <property type="nucleotide sequence ID" value="NZ_QBKA01000002.1"/>
</dbReference>
<dbReference type="InterPro" id="IPR012318">
    <property type="entry name" value="HTH_CRP"/>
</dbReference>
<evidence type="ECO:0000313" key="6">
    <source>
        <dbReference type="Proteomes" id="UP000253727"/>
    </source>
</evidence>
<keyword evidence="6" id="KW-1185">Reference proteome</keyword>
<evidence type="ECO:0000259" key="4">
    <source>
        <dbReference type="PROSITE" id="PS50042"/>
    </source>
</evidence>
<keyword evidence="1" id="KW-0805">Transcription regulation</keyword>
<sequence>MAEADTLVRMTDAADRHAVLRSIFACDDAIAEAIEPAVSWKQHAPGTILARQGEAQSACIMVVSGSAAMKTLGADGQEFQLATVEPGEIFGSYPAGQTARAEISCSVPTEVLRIDSVRLAALAGEHAPVGSGLAAMFARQFESVLDRFALRMTLTATGRVYARLAELADESGALNPAPVIAALAVEAQTTRETASRAVSALERRGILERPTPKTWRILSLRMLDELTV</sequence>
<dbReference type="EMBL" id="QBKA01000002">
    <property type="protein sequence ID" value="RDC58955.1"/>
    <property type="molecule type" value="Genomic_DNA"/>
</dbReference>
<dbReference type="PROSITE" id="PS50042">
    <property type="entry name" value="CNMP_BINDING_3"/>
    <property type="match status" value="1"/>
</dbReference>
<reference evidence="5 6" key="1">
    <citation type="submission" date="2018-04" db="EMBL/GenBank/DDBJ databases">
        <title>Altererythrobacter sp. HME9302 genome sequencing and assembly.</title>
        <authorList>
            <person name="Kang H."/>
            <person name="Kim H."/>
            <person name="Joh K."/>
        </authorList>
    </citation>
    <scope>NUCLEOTIDE SEQUENCE [LARGE SCALE GENOMIC DNA]</scope>
    <source>
        <strain evidence="5 6">HME9302</strain>
    </source>
</reference>
<feature type="domain" description="Cyclic nucleotide-binding" evidence="4">
    <location>
        <begin position="30"/>
        <end position="91"/>
    </location>
</feature>
<dbReference type="GO" id="GO:0003677">
    <property type="term" value="F:DNA binding"/>
    <property type="evidence" value="ECO:0007669"/>
    <property type="project" value="UniProtKB-KW"/>
</dbReference>
<dbReference type="Gene3D" id="2.60.120.10">
    <property type="entry name" value="Jelly Rolls"/>
    <property type="match status" value="1"/>
</dbReference>
<evidence type="ECO:0000256" key="1">
    <source>
        <dbReference type="ARBA" id="ARBA00023015"/>
    </source>
</evidence>
<dbReference type="GO" id="GO:0006355">
    <property type="term" value="P:regulation of DNA-templated transcription"/>
    <property type="evidence" value="ECO:0007669"/>
    <property type="project" value="InterPro"/>
</dbReference>
<comment type="caution">
    <text evidence="5">The sequence shown here is derived from an EMBL/GenBank/DDBJ whole genome shotgun (WGS) entry which is preliminary data.</text>
</comment>
<accession>A0A369Q619</accession>
<dbReference type="Proteomes" id="UP000253727">
    <property type="component" value="Unassembled WGS sequence"/>
</dbReference>
<proteinExistence type="predicted"/>
<dbReference type="InterPro" id="IPR014710">
    <property type="entry name" value="RmlC-like_jellyroll"/>
</dbReference>
<keyword evidence="3" id="KW-0804">Transcription</keyword>
<dbReference type="SUPFAM" id="SSF46785">
    <property type="entry name" value="Winged helix' DNA-binding domain"/>
    <property type="match status" value="1"/>
</dbReference>
<dbReference type="SUPFAM" id="SSF51206">
    <property type="entry name" value="cAMP-binding domain-like"/>
    <property type="match status" value="1"/>
</dbReference>